<evidence type="ECO:0000259" key="3">
    <source>
        <dbReference type="PROSITE" id="PS51192"/>
    </source>
</evidence>
<name>A0A117N3M5_RHILI</name>
<keyword evidence="5" id="KW-0378">Hydrolase</keyword>
<keyword evidence="5" id="KW-0347">Helicase</keyword>
<dbReference type="GO" id="GO:0005524">
    <property type="term" value="F:ATP binding"/>
    <property type="evidence" value="ECO:0007669"/>
    <property type="project" value="UniProtKB-KW"/>
</dbReference>
<dbReference type="SMART" id="SM00487">
    <property type="entry name" value="DEXDc"/>
    <property type="match status" value="1"/>
</dbReference>
<organism evidence="5 6">
    <name type="scientific">Rhizobium loti</name>
    <name type="common">Mesorhizobium loti</name>
    <dbReference type="NCBI Taxonomy" id="381"/>
    <lineage>
        <taxon>Bacteria</taxon>
        <taxon>Pseudomonadati</taxon>
        <taxon>Pseudomonadota</taxon>
        <taxon>Alphaproteobacteria</taxon>
        <taxon>Hyphomicrobiales</taxon>
        <taxon>Phyllobacteriaceae</taxon>
        <taxon>Mesorhizobium</taxon>
    </lineage>
</organism>
<dbReference type="Gene3D" id="3.40.50.300">
    <property type="entry name" value="P-loop containing nucleotide triphosphate hydrolases"/>
    <property type="match status" value="2"/>
</dbReference>
<evidence type="ECO:0000259" key="4">
    <source>
        <dbReference type="PROSITE" id="PS51194"/>
    </source>
</evidence>
<dbReference type="InterPro" id="IPR027417">
    <property type="entry name" value="P-loop_NTPase"/>
</dbReference>
<dbReference type="AlphaFoldDB" id="A0A117N3M5"/>
<proteinExistence type="predicted"/>
<keyword evidence="1" id="KW-0547">Nucleotide-binding</keyword>
<feature type="domain" description="Helicase C-terminal" evidence="4">
    <location>
        <begin position="262"/>
        <end position="420"/>
    </location>
</feature>
<evidence type="ECO:0000313" key="5">
    <source>
        <dbReference type="EMBL" id="KUM26363.1"/>
    </source>
</evidence>
<dbReference type="PROSITE" id="PS51194">
    <property type="entry name" value="HELICASE_CTER"/>
    <property type="match status" value="1"/>
</dbReference>
<dbReference type="Pfam" id="PF00270">
    <property type="entry name" value="DEAD"/>
    <property type="match status" value="1"/>
</dbReference>
<dbReference type="SUPFAM" id="SSF52540">
    <property type="entry name" value="P-loop containing nucleoside triphosphate hydrolases"/>
    <property type="match status" value="1"/>
</dbReference>
<dbReference type="PANTHER" id="PTHR47962:SF5">
    <property type="entry name" value="ATP-DEPENDENT HELICASE LHR-RELATED"/>
    <property type="match status" value="1"/>
</dbReference>
<accession>A0A117N3M5</accession>
<dbReference type="InterPro" id="IPR052511">
    <property type="entry name" value="ATP-dep_Helicase"/>
</dbReference>
<dbReference type="PANTHER" id="PTHR47962">
    <property type="entry name" value="ATP-DEPENDENT HELICASE LHR-RELATED-RELATED"/>
    <property type="match status" value="1"/>
</dbReference>
<comment type="caution">
    <text evidence="5">The sequence shown here is derived from an EMBL/GenBank/DDBJ whole genome shotgun (WGS) entry which is preliminary data.</text>
</comment>
<dbReference type="GO" id="GO:0016887">
    <property type="term" value="F:ATP hydrolysis activity"/>
    <property type="evidence" value="ECO:0007669"/>
    <property type="project" value="TreeGrafter"/>
</dbReference>
<dbReference type="InterPro" id="IPR001650">
    <property type="entry name" value="Helicase_C-like"/>
</dbReference>
<dbReference type="CDD" id="cd17922">
    <property type="entry name" value="DEXHc_LHR-like"/>
    <property type="match status" value="1"/>
</dbReference>
<dbReference type="PROSITE" id="PS51192">
    <property type="entry name" value="HELICASE_ATP_BIND_1"/>
    <property type="match status" value="1"/>
</dbReference>
<sequence>MLPPSSSEAPSGFDRLHETIRRWIWERKWEELRDVQDKAIAAILGGRNDVLIAAATAAGKTEAAFLPILTKVAARTEPGVSVLYVSPLKALINDQFRRLDDLCERMEIDVVRWHGDAPQAAKQRTRRDPRGVVLITPESIEAMLLRRPGDARRMMGALDFIVIDELHAFLSGPRGLHLATLLRRLDALSAEPARRIGLSATIGDLSVAAGWLNSASPSSVSIVESSADSPELRLQVRAYADGEDAEEIDGLEAEEKPVALDLIADHMFATLRGANNLVFAGSRRRVEALADRLRTRSENGGVPNEFFPHHGSLSKELREELEDRLKQSNLPTTAVATTTLELGIDIGSIKSVAQVGAPRSLASLRQRLGRSGRRRGVPAILRMYVRERNLGQDSDPLDHLRLETVRAVAAVRLLVAKFVEPPSIVDAVATVALHQTLSLIAQEGGLRADRLFETICSAGPLSVLGKGDYIELLRGMASADNRLLEQAPDGTVMLGEIGERLTAGRDFYAVFSTDEEWRIVSGGRTLGTIPISNPVAVGVVIAFAGQRWRIASVDDRSKVLEVERHRSGRIPQFDHVMNEPVHDRLSAEIRAVLEGDDIPAYLDAAAADFLRQGREAYLERELRQTRFLPAGKDTHVLTWRGTEANAVLAFTLVSAGLECAAHEVGVTVLQTTPEEAEAVLRQAAERPPDVPSISEFVENIETARFDGVVPELLLRRLWAKARANIGKEIGAIAAELVNPRS</sequence>
<evidence type="ECO:0000313" key="6">
    <source>
        <dbReference type="Proteomes" id="UP000053176"/>
    </source>
</evidence>
<protein>
    <submittedName>
        <fullName evidence="5">DEAD/DEAH box helicase</fullName>
    </submittedName>
</protein>
<dbReference type="InterPro" id="IPR014001">
    <property type="entry name" value="Helicase_ATP-bd"/>
</dbReference>
<dbReference type="GO" id="GO:0003677">
    <property type="term" value="F:DNA binding"/>
    <property type="evidence" value="ECO:0007669"/>
    <property type="project" value="TreeGrafter"/>
</dbReference>
<dbReference type="SMART" id="SM00490">
    <property type="entry name" value="HELICc"/>
    <property type="match status" value="1"/>
</dbReference>
<dbReference type="InterPro" id="IPR011545">
    <property type="entry name" value="DEAD/DEAH_box_helicase_dom"/>
</dbReference>
<dbReference type="Proteomes" id="UP000053176">
    <property type="component" value="Unassembled WGS sequence"/>
</dbReference>
<dbReference type="Pfam" id="PF00271">
    <property type="entry name" value="Helicase_C"/>
    <property type="match status" value="1"/>
</dbReference>
<evidence type="ECO:0000256" key="1">
    <source>
        <dbReference type="ARBA" id="ARBA00022741"/>
    </source>
</evidence>
<dbReference type="GO" id="GO:0004386">
    <property type="term" value="F:helicase activity"/>
    <property type="evidence" value="ECO:0007669"/>
    <property type="project" value="UniProtKB-KW"/>
</dbReference>
<dbReference type="EMBL" id="LPWA01000107">
    <property type="protein sequence ID" value="KUM26363.1"/>
    <property type="molecule type" value="Genomic_DNA"/>
</dbReference>
<gene>
    <name evidence="5" type="ORF">AU467_22650</name>
</gene>
<keyword evidence="2" id="KW-0067">ATP-binding</keyword>
<reference evidence="5 6" key="1">
    <citation type="submission" date="2015-12" db="EMBL/GenBank/DDBJ databases">
        <title>Draft genome sequence of Mesorhizobium sp. UFLA 01-765, a multitolerant efficient symbiont and plant-growth promoting strain isolated from Zn-mining soil using Leucaena leucocephala as a trap plant.</title>
        <authorList>
            <person name="Rangel W.M."/>
            <person name="Thijs S."/>
            <person name="Longatti S.M."/>
            <person name="Moreira F.M."/>
            <person name="Weyens N."/>
            <person name="Vangronsveld J."/>
            <person name="Van Hamme J.D."/>
            <person name="Bottos E.M."/>
            <person name="Rineau F."/>
        </authorList>
    </citation>
    <scope>NUCLEOTIDE SEQUENCE [LARGE SCALE GENOMIC DNA]</scope>
    <source>
        <strain evidence="5 6">UFLA 01-765</strain>
    </source>
</reference>
<evidence type="ECO:0000256" key="2">
    <source>
        <dbReference type="ARBA" id="ARBA00022840"/>
    </source>
</evidence>
<feature type="domain" description="Helicase ATP-binding" evidence="3">
    <location>
        <begin position="41"/>
        <end position="220"/>
    </location>
</feature>